<evidence type="ECO:0000313" key="3">
    <source>
        <dbReference type="Proteomes" id="UP000712600"/>
    </source>
</evidence>
<dbReference type="AlphaFoldDB" id="A0A8S9RAZ4"/>
<comment type="caution">
    <text evidence="2">The sequence shown here is derived from an EMBL/GenBank/DDBJ whole genome shotgun (WGS) entry which is preliminary data.</text>
</comment>
<accession>A0A8S9RAZ4</accession>
<evidence type="ECO:0000313" key="2">
    <source>
        <dbReference type="EMBL" id="KAF3569939.1"/>
    </source>
</evidence>
<dbReference type="EMBL" id="QGKX02000095">
    <property type="protein sequence ID" value="KAF3569939.1"/>
    <property type="molecule type" value="Genomic_DNA"/>
</dbReference>
<sequence length="118" mass="12678">MTELMKSAGIGGAASGIGVGSPPGAPKSTRLKEHENGMTKDVLLDLIKRGYKSDRRSRKQAGAGRANRKRLSVLVCPRSGPPLGLNLRSPSIWALMEFLRAGCFWSAWSSAKSTLRPN</sequence>
<name>A0A8S9RAZ4_BRACR</name>
<feature type="compositionally biased region" description="Gly residues" evidence="1">
    <location>
        <begin position="9"/>
        <end position="21"/>
    </location>
</feature>
<evidence type="ECO:0000256" key="1">
    <source>
        <dbReference type="SAM" id="MobiDB-lite"/>
    </source>
</evidence>
<feature type="region of interest" description="Disordered" evidence="1">
    <location>
        <begin position="50"/>
        <end position="70"/>
    </location>
</feature>
<protein>
    <submittedName>
        <fullName evidence="2">Uncharacterized protein</fullName>
    </submittedName>
</protein>
<gene>
    <name evidence="2" type="ORF">F2Q69_00061192</name>
</gene>
<reference evidence="2" key="1">
    <citation type="submission" date="2019-12" db="EMBL/GenBank/DDBJ databases">
        <title>Genome sequencing and annotation of Brassica cretica.</title>
        <authorList>
            <person name="Studholme D.J."/>
            <person name="Sarris P."/>
        </authorList>
    </citation>
    <scope>NUCLEOTIDE SEQUENCE</scope>
    <source>
        <strain evidence="2">PFS-109/04</strain>
        <tissue evidence="2">Leaf</tissue>
    </source>
</reference>
<feature type="region of interest" description="Disordered" evidence="1">
    <location>
        <begin position="1"/>
        <end position="37"/>
    </location>
</feature>
<organism evidence="2 3">
    <name type="scientific">Brassica cretica</name>
    <name type="common">Mustard</name>
    <dbReference type="NCBI Taxonomy" id="69181"/>
    <lineage>
        <taxon>Eukaryota</taxon>
        <taxon>Viridiplantae</taxon>
        <taxon>Streptophyta</taxon>
        <taxon>Embryophyta</taxon>
        <taxon>Tracheophyta</taxon>
        <taxon>Spermatophyta</taxon>
        <taxon>Magnoliopsida</taxon>
        <taxon>eudicotyledons</taxon>
        <taxon>Gunneridae</taxon>
        <taxon>Pentapetalae</taxon>
        <taxon>rosids</taxon>
        <taxon>malvids</taxon>
        <taxon>Brassicales</taxon>
        <taxon>Brassicaceae</taxon>
        <taxon>Brassiceae</taxon>
        <taxon>Brassica</taxon>
    </lineage>
</organism>
<dbReference type="Proteomes" id="UP000712600">
    <property type="component" value="Unassembled WGS sequence"/>
</dbReference>
<proteinExistence type="predicted"/>